<dbReference type="SMART" id="SM00862">
    <property type="entry name" value="Trans_reg_C"/>
    <property type="match status" value="1"/>
</dbReference>
<evidence type="ECO:0000259" key="5">
    <source>
        <dbReference type="PROSITE" id="PS51755"/>
    </source>
</evidence>
<feature type="modified residue" description="4-aspartylphosphate" evidence="2">
    <location>
        <position position="52"/>
    </location>
</feature>
<evidence type="ECO:0000313" key="7">
    <source>
        <dbReference type="Proteomes" id="UP000644167"/>
    </source>
</evidence>
<keyword evidence="7" id="KW-1185">Reference proteome</keyword>
<protein>
    <submittedName>
        <fullName evidence="6">Response regulator transcription factor</fullName>
    </submittedName>
</protein>
<evidence type="ECO:0000256" key="2">
    <source>
        <dbReference type="PROSITE-ProRule" id="PRU00169"/>
    </source>
</evidence>
<dbReference type="InterPro" id="IPR001867">
    <property type="entry name" value="OmpR/PhoB-type_DNA-bd"/>
</dbReference>
<keyword evidence="1 3" id="KW-0238">DNA-binding</keyword>
<evidence type="ECO:0000313" key="6">
    <source>
        <dbReference type="EMBL" id="QRV23632.1"/>
    </source>
</evidence>
<proteinExistence type="predicted"/>
<dbReference type="Pfam" id="PF00072">
    <property type="entry name" value="Response_reg"/>
    <property type="match status" value="1"/>
</dbReference>
<dbReference type="InterPro" id="IPR039420">
    <property type="entry name" value="WalR-like"/>
</dbReference>
<dbReference type="InterPro" id="IPR011006">
    <property type="entry name" value="CheY-like_superfamily"/>
</dbReference>
<dbReference type="Gene3D" id="3.40.50.2300">
    <property type="match status" value="1"/>
</dbReference>
<sequence length="226" mass="24861">MNRIILVEDNDRLSKMVSTALQKVGIELDIFANLAMAKHALEAQEYGLIILDRGLPDGEGLSLLKTLRQRSVTIPCLVLTARNAVHDRIEGLETGADDYLVKPFAMDELVARVRALLRRPSDIKPLSPIFEDITLDLHNAQLQCGTQSVTLAPAEVQILYILMRSADTTISRTKLEQGAWGLNQAVTPNALDVALHRIRKKLSTLGSQVVISNTRGLGYAISKKSL</sequence>
<accession>A0ABX7IMR5</accession>
<dbReference type="SUPFAM" id="SSF52172">
    <property type="entry name" value="CheY-like"/>
    <property type="match status" value="1"/>
</dbReference>
<dbReference type="Gene3D" id="1.10.10.10">
    <property type="entry name" value="Winged helix-like DNA-binding domain superfamily/Winged helix DNA-binding domain"/>
    <property type="match status" value="1"/>
</dbReference>
<organism evidence="6 7">
    <name type="scientific">Marinomonas foliarum</name>
    <dbReference type="NCBI Taxonomy" id="491950"/>
    <lineage>
        <taxon>Bacteria</taxon>
        <taxon>Pseudomonadati</taxon>
        <taxon>Pseudomonadota</taxon>
        <taxon>Gammaproteobacteria</taxon>
        <taxon>Oceanospirillales</taxon>
        <taxon>Oceanospirillaceae</taxon>
        <taxon>Marinomonas</taxon>
    </lineage>
</organism>
<dbReference type="Proteomes" id="UP000644167">
    <property type="component" value="Chromosome"/>
</dbReference>
<dbReference type="InterPro" id="IPR001789">
    <property type="entry name" value="Sig_transdc_resp-reg_receiver"/>
</dbReference>
<dbReference type="CDD" id="cd00383">
    <property type="entry name" value="trans_reg_C"/>
    <property type="match status" value="1"/>
</dbReference>
<evidence type="ECO:0000259" key="4">
    <source>
        <dbReference type="PROSITE" id="PS50110"/>
    </source>
</evidence>
<dbReference type="EMBL" id="CP070273">
    <property type="protein sequence ID" value="QRV23632.1"/>
    <property type="molecule type" value="Genomic_DNA"/>
</dbReference>
<dbReference type="PANTHER" id="PTHR48111:SF36">
    <property type="entry name" value="TRANSCRIPTIONAL REGULATORY PROTEIN CUTR"/>
    <property type="match status" value="1"/>
</dbReference>
<gene>
    <name evidence="6" type="ORF">JSY38_16595</name>
</gene>
<name>A0ABX7IMR5_9GAMM</name>
<dbReference type="InterPro" id="IPR036388">
    <property type="entry name" value="WH-like_DNA-bd_sf"/>
</dbReference>
<dbReference type="SUPFAM" id="SSF46894">
    <property type="entry name" value="C-terminal effector domain of the bipartite response regulators"/>
    <property type="match status" value="1"/>
</dbReference>
<feature type="DNA-binding region" description="OmpR/PhoB-type" evidence="3">
    <location>
        <begin position="125"/>
        <end position="223"/>
    </location>
</feature>
<reference evidence="6 7" key="1">
    <citation type="submission" date="2021-02" db="EMBL/GenBank/DDBJ databases">
        <title>The genome of Marinomonas foliarum JZW.</title>
        <authorList>
            <person name="Sun M."/>
        </authorList>
    </citation>
    <scope>NUCLEOTIDE SEQUENCE [LARGE SCALE GENOMIC DNA]</scope>
    <source>
        <strain evidence="6 7">JZW</strain>
    </source>
</reference>
<evidence type="ECO:0000256" key="1">
    <source>
        <dbReference type="ARBA" id="ARBA00023125"/>
    </source>
</evidence>
<dbReference type="InterPro" id="IPR016032">
    <property type="entry name" value="Sig_transdc_resp-reg_C-effctor"/>
</dbReference>
<dbReference type="Gene3D" id="6.10.250.690">
    <property type="match status" value="1"/>
</dbReference>
<dbReference type="PROSITE" id="PS50110">
    <property type="entry name" value="RESPONSE_REGULATORY"/>
    <property type="match status" value="1"/>
</dbReference>
<evidence type="ECO:0000256" key="3">
    <source>
        <dbReference type="PROSITE-ProRule" id="PRU01091"/>
    </source>
</evidence>
<feature type="domain" description="Response regulatory" evidence="4">
    <location>
        <begin position="3"/>
        <end position="117"/>
    </location>
</feature>
<dbReference type="Pfam" id="PF00486">
    <property type="entry name" value="Trans_reg_C"/>
    <property type="match status" value="1"/>
</dbReference>
<dbReference type="PROSITE" id="PS51755">
    <property type="entry name" value="OMPR_PHOB"/>
    <property type="match status" value="1"/>
</dbReference>
<feature type="domain" description="OmpR/PhoB-type" evidence="5">
    <location>
        <begin position="125"/>
        <end position="223"/>
    </location>
</feature>
<dbReference type="SMART" id="SM00448">
    <property type="entry name" value="REC"/>
    <property type="match status" value="1"/>
</dbReference>
<keyword evidence="2" id="KW-0597">Phosphoprotein</keyword>
<dbReference type="CDD" id="cd17624">
    <property type="entry name" value="REC_OmpR_PmrA-like"/>
    <property type="match status" value="1"/>
</dbReference>
<dbReference type="RefSeq" id="WP_205114241.1">
    <property type="nucleotide sequence ID" value="NZ_CP070273.1"/>
</dbReference>
<dbReference type="PANTHER" id="PTHR48111">
    <property type="entry name" value="REGULATOR OF RPOS"/>
    <property type="match status" value="1"/>
</dbReference>